<sequence>MFGINLSQGTMINFNDYCHENLKSVEENIKNSIINSQGAIHFDETGISIDKKRQWLHVASNNKYTYYEAHQERGKEAVDAINILSNFNGTAVHDCWKTYHQYSNCDHALCNAHILRELNGRSELEKQKWAEPMKNLLI</sequence>
<reference evidence="2 3" key="1">
    <citation type="submission" date="2018-06" db="EMBL/GenBank/DDBJ databases">
        <authorList>
            <consortium name="Pathogen Informatics"/>
            <person name="Doyle S."/>
        </authorList>
    </citation>
    <scope>NUCLEOTIDE SEQUENCE [LARGE SCALE GENOMIC DNA]</scope>
    <source>
        <strain evidence="2 3">NCTC9836</strain>
    </source>
</reference>
<dbReference type="InterPro" id="IPR052344">
    <property type="entry name" value="Transposase-related"/>
</dbReference>
<dbReference type="EMBL" id="UFWZ01000001">
    <property type="protein sequence ID" value="SUY48510.1"/>
    <property type="molecule type" value="Genomic_DNA"/>
</dbReference>
<dbReference type="InterPro" id="IPR004291">
    <property type="entry name" value="Transposase_IS66_central"/>
</dbReference>
<accession>A0A381JB68</accession>
<proteinExistence type="predicted"/>
<protein>
    <submittedName>
        <fullName evidence="2">Transposase and inactivated derivatives</fullName>
    </submittedName>
</protein>
<name>A0A381JB68_9CLOT</name>
<dbReference type="PANTHER" id="PTHR33678">
    <property type="entry name" value="BLL1576 PROTEIN"/>
    <property type="match status" value="1"/>
</dbReference>
<gene>
    <name evidence="2" type="ORF">NCTC9836_02924</name>
</gene>
<dbReference type="Pfam" id="PF03050">
    <property type="entry name" value="DDE_Tnp_IS66"/>
    <property type="match status" value="1"/>
</dbReference>
<dbReference type="PANTHER" id="PTHR33678:SF1">
    <property type="entry name" value="BLL1576 PROTEIN"/>
    <property type="match status" value="1"/>
</dbReference>
<keyword evidence="3" id="KW-1185">Reference proteome</keyword>
<feature type="domain" description="Transposase IS66 central" evidence="1">
    <location>
        <begin position="2"/>
        <end position="135"/>
    </location>
</feature>
<evidence type="ECO:0000313" key="2">
    <source>
        <dbReference type="EMBL" id="SUY48510.1"/>
    </source>
</evidence>
<dbReference type="Proteomes" id="UP000254664">
    <property type="component" value="Unassembled WGS sequence"/>
</dbReference>
<evidence type="ECO:0000259" key="1">
    <source>
        <dbReference type="Pfam" id="PF03050"/>
    </source>
</evidence>
<organism evidence="2 3">
    <name type="scientific">Clostridium putrefaciens</name>
    <dbReference type="NCBI Taxonomy" id="99675"/>
    <lineage>
        <taxon>Bacteria</taxon>
        <taxon>Bacillati</taxon>
        <taxon>Bacillota</taxon>
        <taxon>Clostridia</taxon>
        <taxon>Eubacteriales</taxon>
        <taxon>Clostridiaceae</taxon>
        <taxon>Clostridium</taxon>
    </lineage>
</organism>
<evidence type="ECO:0000313" key="3">
    <source>
        <dbReference type="Proteomes" id="UP000254664"/>
    </source>
</evidence>
<dbReference type="AlphaFoldDB" id="A0A381JB68"/>